<dbReference type="GO" id="GO:0006032">
    <property type="term" value="P:chitin catabolic process"/>
    <property type="evidence" value="ECO:0007669"/>
    <property type="project" value="UniProtKB-KW"/>
</dbReference>
<dbReference type="CDD" id="cd00598">
    <property type="entry name" value="GH18_chitinase-like"/>
    <property type="match status" value="1"/>
</dbReference>
<evidence type="ECO:0000256" key="8">
    <source>
        <dbReference type="RuleBase" id="RU000489"/>
    </source>
</evidence>
<evidence type="ECO:0000256" key="10">
    <source>
        <dbReference type="SAM" id="MobiDB-lite"/>
    </source>
</evidence>
<dbReference type="GO" id="GO:0008843">
    <property type="term" value="F:endochitinase activity"/>
    <property type="evidence" value="ECO:0007669"/>
    <property type="project" value="UniProtKB-EC"/>
</dbReference>
<evidence type="ECO:0000256" key="9">
    <source>
        <dbReference type="RuleBase" id="RU004453"/>
    </source>
</evidence>
<dbReference type="InParanoid" id="A0A165G7H5"/>
<comment type="catalytic activity">
    <reaction evidence="1">
        <text>Random endo-hydrolysis of N-acetyl-beta-D-glucosaminide (1-&gt;4)-beta-linkages in chitin and chitodextrins.</text>
        <dbReference type="EC" id="3.2.1.14"/>
    </reaction>
</comment>
<evidence type="ECO:0000259" key="12">
    <source>
        <dbReference type="PROSITE" id="PS51910"/>
    </source>
</evidence>
<keyword evidence="7" id="KW-0624">Polysaccharide degradation</keyword>
<dbReference type="InterPro" id="IPR050542">
    <property type="entry name" value="Glycosyl_Hydrlase18_Chitinase"/>
</dbReference>
<proteinExistence type="inferred from homology"/>
<dbReference type="Pfam" id="PF00704">
    <property type="entry name" value="Glyco_hydro_18"/>
    <property type="match status" value="1"/>
</dbReference>
<protein>
    <recommendedName>
        <fullName evidence="2">chitinase</fullName>
        <ecNumber evidence="2">3.2.1.14</ecNumber>
    </recommendedName>
</protein>
<keyword evidence="3 8" id="KW-0378">Hydrolase</keyword>
<keyword evidence="11" id="KW-0732">Signal</keyword>
<evidence type="ECO:0000256" key="4">
    <source>
        <dbReference type="ARBA" id="ARBA00023024"/>
    </source>
</evidence>
<dbReference type="Proteomes" id="UP000076871">
    <property type="component" value="Unassembled WGS sequence"/>
</dbReference>
<dbReference type="PANTHER" id="PTHR45708:SF49">
    <property type="entry name" value="ENDOCHITINASE"/>
    <property type="match status" value="1"/>
</dbReference>
<dbReference type="PANTHER" id="PTHR45708">
    <property type="entry name" value="ENDOCHITINASE"/>
    <property type="match status" value="1"/>
</dbReference>
<dbReference type="GO" id="GO:0000272">
    <property type="term" value="P:polysaccharide catabolic process"/>
    <property type="evidence" value="ECO:0007669"/>
    <property type="project" value="UniProtKB-KW"/>
</dbReference>
<evidence type="ECO:0000313" key="14">
    <source>
        <dbReference type="Proteomes" id="UP000076871"/>
    </source>
</evidence>
<dbReference type="Gene3D" id="3.20.20.80">
    <property type="entry name" value="Glycosidases"/>
    <property type="match status" value="1"/>
</dbReference>
<dbReference type="EMBL" id="KV427610">
    <property type="protein sequence ID" value="KZT09935.1"/>
    <property type="molecule type" value="Genomic_DNA"/>
</dbReference>
<reference evidence="13 14" key="1">
    <citation type="journal article" date="2016" name="Mol. Biol. Evol.">
        <title>Comparative Genomics of Early-Diverging Mushroom-Forming Fungi Provides Insights into the Origins of Lignocellulose Decay Capabilities.</title>
        <authorList>
            <person name="Nagy L.G."/>
            <person name="Riley R."/>
            <person name="Tritt A."/>
            <person name="Adam C."/>
            <person name="Daum C."/>
            <person name="Floudas D."/>
            <person name="Sun H."/>
            <person name="Yadav J.S."/>
            <person name="Pangilinan J."/>
            <person name="Larsson K.H."/>
            <person name="Matsuura K."/>
            <person name="Barry K."/>
            <person name="Labutti K."/>
            <person name="Kuo R."/>
            <person name="Ohm R.A."/>
            <person name="Bhattacharya S.S."/>
            <person name="Shirouzu T."/>
            <person name="Yoshinaga Y."/>
            <person name="Martin F.M."/>
            <person name="Grigoriev I.V."/>
            <person name="Hibbett D.S."/>
        </authorList>
    </citation>
    <scope>NUCLEOTIDE SEQUENCE [LARGE SCALE GENOMIC DNA]</scope>
    <source>
        <strain evidence="13 14">93-53</strain>
    </source>
</reference>
<accession>A0A165G7H5</accession>
<evidence type="ECO:0000256" key="5">
    <source>
        <dbReference type="ARBA" id="ARBA00023277"/>
    </source>
</evidence>
<evidence type="ECO:0000256" key="3">
    <source>
        <dbReference type="ARBA" id="ARBA00022801"/>
    </source>
</evidence>
<feature type="compositionally biased region" description="Low complexity" evidence="10">
    <location>
        <begin position="36"/>
        <end position="56"/>
    </location>
</feature>
<dbReference type="SUPFAM" id="SSF51445">
    <property type="entry name" value="(Trans)glycosidases"/>
    <property type="match status" value="1"/>
</dbReference>
<dbReference type="PROSITE" id="PS01095">
    <property type="entry name" value="GH18_1"/>
    <property type="match status" value="1"/>
</dbReference>
<dbReference type="InterPro" id="IPR001223">
    <property type="entry name" value="Glyco_hydro18_cat"/>
</dbReference>
<evidence type="ECO:0000313" key="13">
    <source>
        <dbReference type="EMBL" id="KZT09935.1"/>
    </source>
</evidence>
<feature type="region of interest" description="Disordered" evidence="10">
    <location>
        <begin position="34"/>
        <end position="56"/>
    </location>
</feature>
<organism evidence="13 14">
    <name type="scientific">Laetiporus sulphureus 93-53</name>
    <dbReference type="NCBI Taxonomy" id="1314785"/>
    <lineage>
        <taxon>Eukaryota</taxon>
        <taxon>Fungi</taxon>
        <taxon>Dikarya</taxon>
        <taxon>Basidiomycota</taxon>
        <taxon>Agaricomycotina</taxon>
        <taxon>Agaricomycetes</taxon>
        <taxon>Polyporales</taxon>
        <taxon>Laetiporus</taxon>
    </lineage>
</organism>
<dbReference type="RefSeq" id="XP_040767675.1">
    <property type="nucleotide sequence ID" value="XM_040903933.1"/>
</dbReference>
<feature type="chain" id="PRO_5007858079" description="chitinase" evidence="11">
    <location>
        <begin position="24"/>
        <end position="341"/>
    </location>
</feature>
<dbReference type="AlphaFoldDB" id="A0A165G7H5"/>
<evidence type="ECO:0000256" key="2">
    <source>
        <dbReference type="ARBA" id="ARBA00012729"/>
    </source>
</evidence>
<evidence type="ECO:0000256" key="1">
    <source>
        <dbReference type="ARBA" id="ARBA00000822"/>
    </source>
</evidence>
<keyword evidence="4" id="KW-0146">Chitin degradation</keyword>
<keyword evidence="14" id="KW-1185">Reference proteome</keyword>
<gene>
    <name evidence="13" type="ORF">LAESUDRAFT_645676</name>
</gene>
<evidence type="ECO:0000256" key="11">
    <source>
        <dbReference type="SAM" id="SignalP"/>
    </source>
</evidence>
<feature type="domain" description="GH18" evidence="12">
    <location>
        <begin position="59"/>
        <end position="341"/>
    </location>
</feature>
<name>A0A165G7H5_9APHY</name>
<evidence type="ECO:0000256" key="6">
    <source>
        <dbReference type="ARBA" id="ARBA00023295"/>
    </source>
</evidence>
<keyword evidence="5" id="KW-0119">Carbohydrate metabolism</keyword>
<dbReference type="OrthoDB" id="3012298at2759"/>
<sequence length="341" mass="36304">MLFSTLHFFSILAALVYIRGVFAAPVPICSIGVRTGSGSSSSNSTSGSTGSNSTSTSAPHWVIYSDAWFSGENGPPDVSDIEGYNVFILSFLLTSGAADQAQEWAELDSDTRSSIKASYEAAGISLLVSAFGSTDTPTSSDADPVTTAQTMAAWVKEYDLDGIDVDYEDFTAINDGNGAVAWLADFTTELRNQLPSPDYIITHAPVAPWFSNNSQFEGGAYLDVDEKVGDLIDWYNVQFYNQGADEYTTCDGLLTESSSAWPNTALFQINSVGGVPLDKLVIGKPSAASDASNGYMDPSTLATCVEQAKGQGWNAGVMVWEYPTADTTWISTVRASAYPVS</sequence>
<comment type="similarity">
    <text evidence="9">Belongs to the glycosyl hydrolase 18 family.</text>
</comment>
<dbReference type="GeneID" id="63820963"/>
<evidence type="ECO:0000256" key="7">
    <source>
        <dbReference type="ARBA" id="ARBA00023326"/>
    </source>
</evidence>
<dbReference type="EC" id="3.2.1.14" evidence="2"/>
<dbReference type="InterPro" id="IPR001579">
    <property type="entry name" value="Glyco_hydro_18_chit_AS"/>
</dbReference>
<dbReference type="InterPro" id="IPR017853">
    <property type="entry name" value="GH"/>
</dbReference>
<dbReference type="PROSITE" id="PS51910">
    <property type="entry name" value="GH18_2"/>
    <property type="match status" value="1"/>
</dbReference>
<keyword evidence="6 8" id="KW-0326">Glycosidase</keyword>
<feature type="signal peptide" evidence="11">
    <location>
        <begin position="1"/>
        <end position="23"/>
    </location>
</feature>